<dbReference type="Pfam" id="PF00437">
    <property type="entry name" value="T2SSE"/>
    <property type="match status" value="1"/>
</dbReference>
<dbReference type="EMBL" id="BARS01034807">
    <property type="protein sequence ID" value="GAG26259.1"/>
    <property type="molecule type" value="Genomic_DNA"/>
</dbReference>
<dbReference type="SUPFAM" id="SSF52540">
    <property type="entry name" value="P-loop containing nucleoside triphosphate hydrolases"/>
    <property type="match status" value="1"/>
</dbReference>
<evidence type="ECO:0000256" key="2">
    <source>
        <dbReference type="ARBA" id="ARBA00022840"/>
    </source>
</evidence>
<accession>X0W5T3</accession>
<evidence type="ECO:0000313" key="4">
    <source>
        <dbReference type="EMBL" id="GAG26259.1"/>
    </source>
</evidence>
<dbReference type="InterPro" id="IPR027417">
    <property type="entry name" value="P-loop_NTPase"/>
</dbReference>
<dbReference type="GO" id="GO:0016887">
    <property type="term" value="F:ATP hydrolysis activity"/>
    <property type="evidence" value="ECO:0007669"/>
    <property type="project" value="TreeGrafter"/>
</dbReference>
<evidence type="ECO:0000256" key="1">
    <source>
        <dbReference type="ARBA" id="ARBA00022741"/>
    </source>
</evidence>
<feature type="domain" description="Bacterial type II secretion system protein E" evidence="3">
    <location>
        <begin position="2"/>
        <end position="72"/>
    </location>
</feature>
<name>X0W5T3_9ZZZZ</name>
<reference evidence="4" key="1">
    <citation type="journal article" date="2014" name="Front. Microbiol.">
        <title>High frequency of phylogenetically diverse reductive dehalogenase-homologous genes in deep subseafloor sedimentary metagenomes.</title>
        <authorList>
            <person name="Kawai M."/>
            <person name="Futagami T."/>
            <person name="Toyoda A."/>
            <person name="Takaki Y."/>
            <person name="Nishi S."/>
            <person name="Hori S."/>
            <person name="Arai W."/>
            <person name="Tsubouchi T."/>
            <person name="Morono Y."/>
            <person name="Uchiyama I."/>
            <person name="Ito T."/>
            <person name="Fujiyama A."/>
            <person name="Inagaki F."/>
            <person name="Takami H."/>
        </authorList>
    </citation>
    <scope>NUCLEOTIDE SEQUENCE</scope>
    <source>
        <strain evidence="4">Expedition CK06-06</strain>
    </source>
</reference>
<evidence type="ECO:0000259" key="3">
    <source>
        <dbReference type="Pfam" id="PF00437"/>
    </source>
</evidence>
<feature type="non-terminal residue" evidence="4">
    <location>
        <position position="1"/>
    </location>
</feature>
<comment type="caution">
    <text evidence="4">The sequence shown here is derived from an EMBL/GenBank/DDBJ whole genome shotgun (WGS) entry which is preliminary data.</text>
</comment>
<organism evidence="4">
    <name type="scientific">marine sediment metagenome</name>
    <dbReference type="NCBI Taxonomy" id="412755"/>
    <lineage>
        <taxon>unclassified sequences</taxon>
        <taxon>metagenomes</taxon>
        <taxon>ecological metagenomes</taxon>
    </lineage>
</organism>
<proteinExistence type="predicted"/>
<dbReference type="Gene3D" id="3.40.50.300">
    <property type="entry name" value="P-loop containing nucleotide triphosphate hydrolases"/>
    <property type="match status" value="1"/>
</dbReference>
<dbReference type="PANTHER" id="PTHR30258:SF1">
    <property type="entry name" value="PROTEIN TRANSPORT PROTEIN HOFB HOMOLOG"/>
    <property type="match status" value="1"/>
</dbReference>
<dbReference type="GO" id="GO:0005886">
    <property type="term" value="C:plasma membrane"/>
    <property type="evidence" value="ECO:0007669"/>
    <property type="project" value="TreeGrafter"/>
</dbReference>
<dbReference type="GO" id="GO:0005524">
    <property type="term" value="F:ATP binding"/>
    <property type="evidence" value="ECO:0007669"/>
    <property type="project" value="UniProtKB-KW"/>
</dbReference>
<dbReference type="AlphaFoldDB" id="X0W5T3"/>
<gene>
    <name evidence="4" type="ORF">S01H1_53731</name>
</gene>
<protein>
    <recommendedName>
        <fullName evidence="3">Bacterial type II secretion system protein E domain-containing protein</fullName>
    </recommendedName>
</protein>
<keyword evidence="1" id="KW-0547">Nucleotide-binding</keyword>
<keyword evidence="2" id="KW-0067">ATP-binding</keyword>
<sequence length="79" mass="8821">IGCESCYHTGYHGRKSIYEILCISPEISKMIIERSSDQEIKQQAIKEGMKTLCESAVNEVLDGVTTAEELMRVVGLEEV</sequence>
<dbReference type="PANTHER" id="PTHR30258">
    <property type="entry name" value="TYPE II SECRETION SYSTEM PROTEIN GSPE-RELATED"/>
    <property type="match status" value="1"/>
</dbReference>
<dbReference type="InterPro" id="IPR001482">
    <property type="entry name" value="T2SS/T4SS_dom"/>
</dbReference>